<dbReference type="InterPro" id="IPR043502">
    <property type="entry name" value="DNA/RNA_pol_sf"/>
</dbReference>
<dbReference type="OrthoDB" id="2595244at2759"/>
<evidence type="ECO:0000256" key="3">
    <source>
        <dbReference type="ARBA" id="ARBA00022722"/>
    </source>
</evidence>
<dbReference type="PANTHER" id="PTHR37984">
    <property type="entry name" value="PROTEIN CBG26694"/>
    <property type="match status" value="1"/>
</dbReference>
<dbReference type="InterPro" id="IPR050951">
    <property type="entry name" value="Retrovirus_Pol_polyprotein"/>
</dbReference>
<keyword evidence="5" id="KW-0378">Hydrolase</keyword>
<keyword evidence="6" id="KW-0695">RNA-directed DNA polymerase</keyword>
<keyword evidence="4" id="KW-0255">Endonuclease</keyword>
<evidence type="ECO:0000256" key="5">
    <source>
        <dbReference type="ARBA" id="ARBA00022801"/>
    </source>
</evidence>
<dbReference type="Pfam" id="PF17917">
    <property type="entry name" value="RT_RNaseH"/>
    <property type="match status" value="1"/>
</dbReference>
<name>A0A9Q3D526_9BASI</name>
<keyword evidence="9" id="KW-1185">Reference proteome</keyword>
<keyword evidence="2" id="KW-0548">Nucleotidyltransferase</keyword>
<feature type="domain" description="Reverse transcriptase RNase H-like" evidence="7">
    <location>
        <begin position="5"/>
        <end position="83"/>
    </location>
</feature>
<organism evidence="8 9">
    <name type="scientific">Austropuccinia psidii MF-1</name>
    <dbReference type="NCBI Taxonomy" id="1389203"/>
    <lineage>
        <taxon>Eukaryota</taxon>
        <taxon>Fungi</taxon>
        <taxon>Dikarya</taxon>
        <taxon>Basidiomycota</taxon>
        <taxon>Pucciniomycotina</taxon>
        <taxon>Pucciniomycetes</taxon>
        <taxon>Pucciniales</taxon>
        <taxon>Sphaerophragmiaceae</taxon>
        <taxon>Austropuccinia</taxon>
    </lineage>
</organism>
<evidence type="ECO:0000256" key="6">
    <source>
        <dbReference type="ARBA" id="ARBA00022918"/>
    </source>
</evidence>
<dbReference type="InterPro" id="IPR041373">
    <property type="entry name" value="RT_RNaseH"/>
</dbReference>
<reference evidence="8" key="1">
    <citation type="submission" date="2021-03" db="EMBL/GenBank/DDBJ databases">
        <title>Draft genome sequence of rust myrtle Austropuccinia psidii MF-1, a brazilian biotype.</title>
        <authorList>
            <person name="Quecine M.C."/>
            <person name="Pachon D.M.R."/>
            <person name="Bonatelli M.L."/>
            <person name="Correr F.H."/>
            <person name="Franceschini L.M."/>
            <person name="Leite T.F."/>
            <person name="Margarido G.R.A."/>
            <person name="Almeida C.A."/>
            <person name="Ferrarezi J.A."/>
            <person name="Labate C.A."/>
        </authorList>
    </citation>
    <scope>NUCLEOTIDE SEQUENCE</scope>
    <source>
        <strain evidence="8">MF-1</strain>
    </source>
</reference>
<dbReference type="PANTHER" id="PTHR37984:SF5">
    <property type="entry name" value="PROTEIN NYNRIN-LIKE"/>
    <property type="match status" value="1"/>
</dbReference>
<dbReference type="Proteomes" id="UP000765509">
    <property type="component" value="Unassembled WGS sequence"/>
</dbReference>
<proteinExistence type="predicted"/>
<sequence>MVDGEPRERVIFYISTQLKDSESRYGATQTECLCLVWALEKLHYYLEGAVFEIYTDFTALKFLLNMKTTNRHLLRWKIAIQEYRGNMTIIYKEGKSHNNADGLRRWPLDDVESNAAYYPEVVPNIPIHFMEIDRRKNFIFSECAPGKGNVDSSETGSEGKETSILGISSSELHNELFNEVRKTYAKHKKCGLLLRLLQQKYRNPELESQLEGIWLKNY</sequence>
<evidence type="ECO:0000259" key="7">
    <source>
        <dbReference type="Pfam" id="PF17917"/>
    </source>
</evidence>
<dbReference type="CDD" id="cd09274">
    <property type="entry name" value="RNase_HI_RT_Ty3"/>
    <property type="match status" value="1"/>
</dbReference>
<evidence type="ECO:0000256" key="4">
    <source>
        <dbReference type="ARBA" id="ARBA00022759"/>
    </source>
</evidence>
<dbReference type="GO" id="GO:0016787">
    <property type="term" value="F:hydrolase activity"/>
    <property type="evidence" value="ECO:0007669"/>
    <property type="project" value="UniProtKB-KW"/>
</dbReference>
<dbReference type="GO" id="GO:0004519">
    <property type="term" value="F:endonuclease activity"/>
    <property type="evidence" value="ECO:0007669"/>
    <property type="project" value="UniProtKB-KW"/>
</dbReference>
<protein>
    <recommendedName>
        <fullName evidence="7">Reverse transcriptase RNase H-like domain-containing protein</fullName>
    </recommendedName>
</protein>
<dbReference type="GO" id="GO:0003964">
    <property type="term" value="F:RNA-directed DNA polymerase activity"/>
    <property type="evidence" value="ECO:0007669"/>
    <property type="project" value="UniProtKB-KW"/>
</dbReference>
<evidence type="ECO:0000313" key="9">
    <source>
        <dbReference type="Proteomes" id="UP000765509"/>
    </source>
</evidence>
<dbReference type="SUPFAM" id="SSF56672">
    <property type="entry name" value="DNA/RNA polymerases"/>
    <property type="match status" value="1"/>
</dbReference>
<evidence type="ECO:0000256" key="2">
    <source>
        <dbReference type="ARBA" id="ARBA00022695"/>
    </source>
</evidence>
<dbReference type="EMBL" id="AVOT02013145">
    <property type="protein sequence ID" value="MBW0495528.1"/>
    <property type="molecule type" value="Genomic_DNA"/>
</dbReference>
<evidence type="ECO:0000313" key="8">
    <source>
        <dbReference type="EMBL" id="MBW0495528.1"/>
    </source>
</evidence>
<evidence type="ECO:0000256" key="1">
    <source>
        <dbReference type="ARBA" id="ARBA00022679"/>
    </source>
</evidence>
<keyword evidence="1" id="KW-0808">Transferase</keyword>
<comment type="caution">
    <text evidence="8">The sequence shown here is derived from an EMBL/GenBank/DDBJ whole genome shotgun (WGS) entry which is preliminary data.</text>
</comment>
<keyword evidence="3" id="KW-0540">Nuclease</keyword>
<dbReference type="AlphaFoldDB" id="A0A9Q3D526"/>
<accession>A0A9Q3D526</accession>
<gene>
    <name evidence="8" type="ORF">O181_035243</name>
</gene>